<dbReference type="PANTHER" id="PTHR34354:SF1">
    <property type="entry name" value="NADPH-DEPENDENT 7-CYANO-7-DEAZAGUANINE REDUCTASE"/>
    <property type="match status" value="1"/>
</dbReference>
<dbReference type="Pfam" id="PF14819">
    <property type="entry name" value="QueF_N"/>
    <property type="match status" value="1"/>
</dbReference>
<dbReference type="EC" id="1.7.1.13" evidence="6"/>
<comment type="caution">
    <text evidence="6">The sequence shown here is derived from an EMBL/GenBank/DDBJ whole genome shotgun (WGS) entry which is preliminary data.</text>
</comment>
<feature type="domain" description="NADPH-dependent 7-cyano-7-deazaguanine reductase N-terminal" evidence="5">
    <location>
        <begin position="17"/>
        <end position="126"/>
    </location>
</feature>
<organism evidence="6 7">
    <name type="scientific">Desulfotignum phosphitoxidans DSM 13687</name>
    <dbReference type="NCBI Taxonomy" id="1286635"/>
    <lineage>
        <taxon>Bacteria</taxon>
        <taxon>Pseudomonadati</taxon>
        <taxon>Thermodesulfobacteriota</taxon>
        <taxon>Desulfobacteria</taxon>
        <taxon>Desulfobacterales</taxon>
        <taxon>Desulfobacteraceae</taxon>
        <taxon>Desulfotignum</taxon>
    </lineage>
</organism>
<dbReference type="GO" id="GO:0008616">
    <property type="term" value="P:tRNA queuosine(34) biosynthetic process"/>
    <property type="evidence" value="ECO:0007669"/>
    <property type="project" value="UniProtKB-UniPathway"/>
</dbReference>
<dbReference type="PIRSF" id="PIRSF004750">
    <property type="entry name" value="Nitrile_oxidored_YqcD_prd"/>
    <property type="match status" value="1"/>
</dbReference>
<dbReference type="HAMAP" id="MF_00817">
    <property type="entry name" value="QueF_type2"/>
    <property type="match status" value="1"/>
</dbReference>
<evidence type="ECO:0000256" key="2">
    <source>
        <dbReference type="ARBA" id="ARBA00022785"/>
    </source>
</evidence>
<dbReference type="NCBIfam" id="TIGR03138">
    <property type="entry name" value="QueF"/>
    <property type="match status" value="1"/>
</dbReference>
<dbReference type="UniPathway" id="UPA00392"/>
<dbReference type="Proteomes" id="UP000014216">
    <property type="component" value="Unassembled WGS sequence"/>
</dbReference>
<accession>S0FQT8</accession>
<evidence type="ECO:0000256" key="1">
    <source>
        <dbReference type="ARBA" id="ARBA00022490"/>
    </source>
</evidence>
<dbReference type="RefSeq" id="WP_006968533.1">
    <property type="nucleotide sequence ID" value="NZ_APJX01000015.1"/>
</dbReference>
<keyword evidence="3" id="KW-0521">NADP</keyword>
<dbReference type="GO" id="GO:0005737">
    <property type="term" value="C:cytoplasm"/>
    <property type="evidence" value="ECO:0007669"/>
    <property type="project" value="InterPro"/>
</dbReference>
<sequence>MNRPADQGIPLGRQARYKDTYDPFLLFAIPRAEARKALGIQGALPFSGVDIWNAYELSWLDAFGKPCVAAARITFPCDSGNMIESKSLKLYLNSFNFTRFKSVEKVRAVITTDLSQNALADVTVDLVMPGSFAMMTICDPPGTCIDDLDLENEVNTCEYRPDYLKTLPGTAEETLFSNLLRTRCPVTGQPDWATVMIRYKGPAMDHAGLLQYLISLRRHSGFHENCVEIMFMDILHRCRPDHLSVYAGFTRRGGLDINPGRATGEQNFPNIRLARQ</sequence>
<keyword evidence="2" id="KW-0671">Queuosine biosynthesis</keyword>
<name>S0FQT8_9BACT</name>
<dbReference type="InterPro" id="IPR029500">
    <property type="entry name" value="QueF"/>
</dbReference>
<evidence type="ECO:0000259" key="5">
    <source>
        <dbReference type="Pfam" id="PF14819"/>
    </source>
</evidence>
<dbReference type="SUPFAM" id="SSF55620">
    <property type="entry name" value="Tetrahydrobiopterin biosynthesis enzymes-like"/>
    <property type="match status" value="1"/>
</dbReference>
<keyword evidence="4 6" id="KW-0560">Oxidoreductase</keyword>
<dbReference type="EMBL" id="APJX01000015">
    <property type="protein sequence ID" value="EMS77458.1"/>
    <property type="molecule type" value="Genomic_DNA"/>
</dbReference>
<dbReference type="InterPro" id="IPR050084">
    <property type="entry name" value="NADPH_dep_7-cyano-7-deazaG_red"/>
</dbReference>
<evidence type="ECO:0000256" key="4">
    <source>
        <dbReference type="ARBA" id="ARBA00023002"/>
    </source>
</evidence>
<evidence type="ECO:0000256" key="3">
    <source>
        <dbReference type="ARBA" id="ARBA00022857"/>
    </source>
</evidence>
<proteinExistence type="inferred from homology"/>
<keyword evidence="7" id="KW-1185">Reference proteome</keyword>
<evidence type="ECO:0000313" key="7">
    <source>
        <dbReference type="Proteomes" id="UP000014216"/>
    </source>
</evidence>
<dbReference type="Pfam" id="PF14489">
    <property type="entry name" value="QueF"/>
    <property type="match status" value="1"/>
</dbReference>
<dbReference type="InterPro" id="IPR029139">
    <property type="entry name" value="QueF_N"/>
</dbReference>
<reference evidence="6 7" key="1">
    <citation type="journal article" date="2013" name="Genome Announc.">
        <title>Draft Genome Sequence of Desulfotignum phosphitoxidans DSM 13687 Strain FiPS-3.</title>
        <authorList>
            <person name="Poehlein A."/>
            <person name="Daniel R."/>
            <person name="Simeonova D.D."/>
        </authorList>
    </citation>
    <scope>NUCLEOTIDE SEQUENCE [LARGE SCALE GENOMIC DNA]</scope>
    <source>
        <strain evidence="6 7">DSM 13687</strain>
    </source>
</reference>
<dbReference type="InterPro" id="IPR016428">
    <property type="entry name" value="QueF_type2"/>
</dbReference>
<gene>
    <name evidence="6" type="primary">queF</name>
    <name evidence="6" type="ORF">Dpo_15c00340</name>
</gene>
<dbReference type="AlphaFoldDB" id="S0FQT8"/>
<keyword evidence="1" id="KW-0963">Cytoplasm</keyword>
<protein>
    <submittedName>
        <fullName evidence="6">NADPH-dependent 7-cyano-7-deazaguanine reductase QueF</fullName>
        <ecNumber evidence="6">1.7.1.13</ecNumber>
    </submittedName>
</protein>
<dbReference type="OrthoDB" id="9789995at2"/>
<dbReference type="InterPro" id="IPR043133">
    <property type="entry name" value="GTP-CH-I_C/QueF"/>
</dbReference>
<dbReference type="GO" id="GO:0033739">
    <property type="term" value="F:preQ1 synthase activity"/>
    <property type="evidence" value="ECO:0007669"/>
    <property type="project" value="UniProtKB-EC"/>
</dbReference>
<dbReference type="Gene3D" id="3.30.1130.10">
    <property type="match status" value="2"/>
</dbReference>
<dbReference type="PANTHER" id="PTHR34354">
    <property type="entry name" value="NADPH-DEPENDENT 7-CYANO-7-DEAZAGUANINE REDUCTASE"/>
    <property type="match status" value="1"/>
</dbReference>
<evidence type="ECO:0000313" key="6">
    <source>
        <dbReference type="EMBL" id="EMS77458.1"/>
    </source>
</evidence>